<dbReference type="PANTHER" id="PTHR31973">
    <property type="entry name" value="POLYPROTEIN, PUTATIVE-RELATED"/>
    <property type="match status" value="1"/>
</dbReference>
<accession>A0A444ZSW5</accession>
<comment type="caution">
    <text evidence="1">The sequence shown here is derived from an EMBL/GenBank/DDBJ whole genome shotgun (WGS) entry which is preliminary data.</text>
</comment>
<organism evidence="1 2">
    <name type="scientific">Arachis hypogaea</name>
    <name type="common">Peanut</name>
    <dbReference type="NCBI Taxonomy" id="3818"/>
    <lineage>
        <taxon>Eukaryota</taxon>
        <taxon>Viridiplantae</taxon>
        <taxon>Streptophyta</taxon>
        <taxon>Embryophyta</taxon>
        <taxon>Tracheophyta</taxon>
        <taxon>Spermatophyta</taxon>
        <taxon>Magnoliopsida</taxon>
        <taxon>eudicotyledons</taxon>
        <taxon>Gunneridae</taxon>
        <taxon>Pentapetalae</taxon>
        <taxon>rosids</taxon>
        <taxon>fabids</taxon>
        <taxon>Fabales</taxon>
        <taxon>Fabaceae</taxon>
        <taxon>Papilionoideae</taxon>
        <taxon>50 kb inversion clade</taxon>
        <taxon>dalbergioids sensu lato</taxon>
        <taxon>Dalbergieae</taxon>
        <taxon>Pterocarpus clade</taxon>
        <taxon>Arachis</taxon>
    </lineage>
</organism>
<evidence type="ECO:0008006" key="3">
    <source>
        <dbReference type="Google" id="ProtNLM"/>
    </source>
</evidence>
<keyword evidence="2" id="KW-1185">Reference proteome</keyword>
<dbReference type="AlphaFoldDB" id="A0A444ZSW5"/>
<dbReference type="EMBL" id="SDMP01000013">
    <property type="protein sequence ID" value="RYR17293.1"/>
    <property type="molecule type" value="Genomic_DNA"/>
</dbReference>
<evidence type="ECO:0000313" key="2">
    <source>
        <dbReference type="Proteomes" id="UP000289738"/>
    </source>
</evidence>
<evidence type="ECO:0000313" key="1">
    <source>
        <dbReference type="EMBL" id="RYR17293.1"/>
    </source>
</evidence>
<sequence length="289" mass="33475">MEVMPYCSLLSQTLITASTDNKPYKFVLLEDSSSESGIGDEIPSSKNKKRKYNLRKKWKEKREENACVDDDAFVEDVSMTKLTLDLLGVPGLIFIMPMIWVLEFDSADLCHFLEMKILPNSEDELDEEGKSEEVFPMFRHSARFGKLHLEVSIKFNTKSLLYKNEGILGSRRIIPKGLGQCKVKEYKWIVYNSRDHEDSCWQVKTFLDDHTCPRENKNRAANKNWVACKLVKKATTFFKIKYNLSLNRNSISRAFYYARNVVYGDAKAQYALIRNYGETLLKTNPCSRI</sequence>
<protein>
    <recommendedName>
        <fullName evidence="3">Transposase MuDR plant domain-containing protein</fullName>
    </recommendedName>
</protein>
<name>A0A444ZSW5_ARAHY</name>
<proteinExistence type="predicted"/>
<dbReference type="Proteomes" id="UP000289738">
    <property type="component" value="Chromosome B03"/>
</dbReference>
<dbReference type="PANTHER" id="PTHR31973:SF187">
    <property type="entry name" value="MUTATOR TRANSPOSASE MUDRA PROTEIN"/>
    <property type="match status" value="1"/>
</dbReference>
<reference evidence="1 2" key="1">
    <citation type="submission" date="2019-01" db="EMBL/GenBank/DDBJ databases">
        <title>Sequencing of cultivated peanut Arachis hypogaea provides insights into genome evolution and oil improvement.</title>
        <authorList>
            <person name="Chen X."/>
        </authorList>
    </citation>
    <scope>NUCLEOTIDE SEQUENCE [LARGE SCALE GENOMIC DNA]</scope>
    <source>
        <strain evidence="2">cv. Fuhuasheng</strain>
        <tissue evidence="1">Leaves</tissue>
    </source>
</reference>
<gene>
    <name evidence="1" type="ORF">Ahy_B03g062055</name>
</gene>